<protein>
    <recommendedName>
        <fullName evidence="2">Mitochondrial resolvase Ydc2 catalytic domain-containing protein</fullName>
    </recommendedName>
</protein>
<dbReference type="AlphaFoldDB" id="A0A6C0JX91"/>
<accession>A0A6C0JX91</accession>
<dbReference type="Gene3D" id="3.30.420.10">
    <property type="entry name" value="Ribonuclease H-like superfamily/Ribonuclease H"/>
    <property type="match status" value="1"/>
</dbReference>
<dbReference type="EMBL" id="MN740737">
    <property type="protein sequence ID" value="QHU09426.1"/>
    <property type="molecule type" value="Genomic_DNA"/>
</dbReference>
<dbReference type="InterPro" id="IPR036397">
    <property type="entry name" value="RNaseH_sf"/>
</dbReference>
<dbReference type="InterPro" id="IPR012337">
    <property type="entry name" value="RNaseH-like_sf"/>
</dbReference>
<dbReference type="SUPFAM" id="SSF53098">
    <property type="entry name" value="Ribonuclease H-like"/>
    <property type="match status" value="1"/>
</dbReference>
<organism evidence="1">
    <name type="scientific">viral metagenome</name>
    <dbReference type="NCBI Taxonomy" id="1070528"/>
    <lineage>
        <taxon>unclassified sequences</taxon>
        <taxon>metagenomes</taxon>
        <taxon>organismal metagenomes</taxon>
    </lineage>
</organism>
<evidence type="ECO:0008006" key="2">
    <source>
        <dbReference type="Google" id="ProtNLM"/>
    </source>
</evidence>
<name>A0A6C0JX91_9ZZZZ</name>
<reference evidence="1" key="1">
    <citation type="journal article" date="2020" name="Nature">
        <title>Giant virus diversity and host interactions through global metagenomics.</title>
        <authorList>
            <person name="Schulz F."/>
            <person name="Roux S."/>
            <person name="Paez-Espino D."/>
            <person name="Jungbluth S."/>
            <person name="Walsh D.A."/>
            <person name="Denef V.J."/>
            <person name="McMahon K.D."/>
            <person name="Konstantinidis K.T."/>
            <person name="Eloe-Fadrosh E.A."/>
            <person name="Kyrpides N.C."/>
            <person name="Woyke T."/>
        </authorList>
    </citation>
    <scope>NUCLEOTIDE SEQUENCE</scope>
    <source>
        <strain evidence="1">GVMAG-S-1101164-105</strain>
    </source>
</reference>
<sequence length="274" mass="30500">MSNPKKVLTFDIGIRNLAWCLLEKKDTSWKILGWENYDLLAGTSSQEAKQKDNVLCVTCGKRAGFSRATSTPRCAKHCEDGFPPLRDLSGALLKKIPDLKTLKVLAEDLRPAPKGKTKVAIVEGLAKKFSMPLISTKATRAKTDDTASLHNSIQTFVKGKLPIFHSATHILLENQPAFKNPTMKTVQILLFATLRDYLLPVPWVGFVHAGKKVQGKEKGDAGYSSRKKGSEDRVKEFFEKNTVDEKEHWVNLLAGNQKKSDLCDTLCMCLDQLV</sequence>
<evidence type="ECO:0000313" key="1">
    <source>
        <dbReference type="EMBL" id="QHU09426.1"/>
    </source>
</evidence>
<dbReference type="GO" id="GO:0003676">
    <property type="term" value="F:nucleic acid binding"/>
    <property type="evidence" value="ECO:0007669"/>
    <property type="project" value="InterPro"/>
</dbReference>
<proteinExistence type="predicted"/>